<evidence type="ECO:0008006" key="3">
    <source>
        <dbReference type="Google" id="ProtNLM"/>
    </source>
</evidence>
<sequence>MSRRTGAHRVVVGVDRSFAGMQALRRATQLAATIRRFARDLERLSR</sequence>
<proteinExistence type="predicted"/>
<name>A0ABW6VST6_9ACTN</name>
<dbReference type="Proteomes" id="UP001602287">
    <property type="component" value="Unassembled WGS sequence"/>
</dbReference>
<dbReference type="EMBL" id="JBIAZM010000004">
    <property type="protein sequence ID" value="MFF5200702.1"/>
    <property type="molecule type" value="Genomic_DNA"/>
</dbReference>
<comment type="caution">
    <text evidence="1">The sequence shown here is derived from an EMBL/GenBank/DDBJ whole genome shotgun (WGS) entry which is preliminary data.</text>
</comment>
<gene>
    <name evidence="1" type="ORF">ACFY3B_13965</name>
</gene>
<organism evidence="1 2">
    <name type="scientific">Micromonospora parva</name>
    <dbReference type="NCBI Taxonomy" id="1464048"/>
    <lineage>
        <taxon>Bacteria</taxon>
        <taxon>Bacillati</taxon>
        <taxon>Actinomycetota</taxon>
        <taxon>Actinomycetes</taxon>
        <taxon>Micromonosporales</taxon>
        <taxon>Micromonosporaceae</taxon>
        <taxon>Micromonospora</taxon>
    </lineage>
</organism>
<evidence type="ECO:0000313" key="1">
    <source>
        <dbReference type="EMBL" id="MFF5200702.1"/>
    </source>
</evidence>
<reference evidence="1 2" key="1">
    <citation type="submission" date="2024-10" db="EMBL/GenBank/DDBJ databases">
        <title>The Natural Products Discovery Center: Release of the First 8490 Sequenced Strains for Exploring Actinobacteria Biosynthetic Diversity.</title>
        <authorList>
            <person name="Kalkreuter E."/>
            <person name="Kautsar S.A."/>
            <person name="Yang D."/>
            <person name="Bader C.D."/>
            <person name="Teijaro C.N."/>
            <person name="Fluegel L."/>
            <person name="Davis C.M."/>
            <person name="Simpson J.R."/>
            <person name="Lauterbach L."/>
            <person name="Steele A.D."/>
            <person name="Gui C."/>
            <person name="Meng S."/>
            <person name="Li G."/>
            <person name="Viehrig K."/>
            <person name="Ye F."/>
            <person name="Su P."/>
            <person name="Kiefer A.F."/>
            <person name="Nichols A."/>
            <person name="Cepeda A.J."/>
            <person name="Yan W."/>
            <person name="Fan B."/>
            <person name="Jiang Y."/>
            <person name="Adhikari A."/>
            <person name="Zheng C.-J."/>
            <person name="Schuster L."/>
            <person name="Cowan T.M."/>
            <person name="Smanski M.J."/>
            <person name="Chevrette M.G."/>
            <person name="De Carvalho L.P.S."/>
            <person name="Shen B."/>
        </authorList>
    </citation>
    <scope>NUCLEOTIDE SEQUENCE [LARGE SCALE GENOMIC DNA]</scope>
    <source>
        <strain evidence="1 2">NPDC000140</strain>
    </source>
</reference>
<evidence type="ECO:0000313" key="2">
    <source>
        <dbReference type="Proteomes" id="UP001602287"/>
    </source>
</evidence>
<protein>
    <recommendedName>
        <fullName evidence="3">Universal stress protein</fullName>
    </recommendedName>
</protein>
<dbReference type="GeneID" id="95372133"/>
<accession>A0ABW6VST6</accession>
<dbReference type="RefSeq" id="WP_156057352.1">
    <property type="nucleotide sequence ID" value="NZ_JBEXXF010000001.1"/>
</dbReference>
<keyword evidence="2" id="KW-1185">Reference proteome</keyword>